<dbReference type="Proteomes" id="UP000591131">
    <property type="component" value="Unassembled WGS sequence"/>
</dbReference>
<accession>A0A7J6KNS9</accession>
<feature type="compositionally biased region" description="Polar residues" evidence="1">
    <location>
        <begin position="11"/>
        <end position="21"/>
    </location>
</feature>
<comment type="caution">
    <text evidence="2">The sequence shown here is derived from an EMBL/GenBank/DDBJ whole genome shotgun (WGS) entry which is preliminary data.</text>
</comment>
<protein>
    <submittedName>
        <fullName evidence="2">Uncharacterized protein</fullName>
    </submittedName>
</protein>
<evidence type="ECO:0000256" key="1">
    <source>
        <dbReference type="SAM" id="MobiDB-lite"/>
    </source>
</evidence>
<feature type="region of interest" description="Disordered" evidence="1">
    <location>
        <begin position="1"/>
        <end position="147"/>
    </location>
</feature>
<organism evidence="2 3">
    <name type="scientific">Perkinsus chesapeaki</name>
    <name type="common">Clam parasite</name>
    <name type="synonym">Perkinsus andrewsi</name>
    <dbReference type="NCBI Taxonomy" id="330153"/>
    <lineage>
        <taxon>Eukaryota</taxon>
        <taxon>Sar</taxon>
        <taxon>Alveolata</taxon>
        <taxon>Perkinsozoa</taxon>
        <taxon>Perkinsea</taxon>
        <taxon>Perkinsida</taxon>
        <taxon>Perkinsidae</taxon>
        <taxon>Perkinsus</taxon>
    </lineage>
</organism>
<keyword evidence="3" id="KW-1185">Reference proteome</keyword>
<proteinExistence type="predicted"/>
<feature type="compositionally biased region" description="Low complexity" evidence="1">
    <location>
        <begin position="116"/>
        <end position="133"/>
    </location>
</feature>
<evidence type="ECO:0000313" key="2">
    <source>
        <dbReference type="EMBL" id="KAF4648747.1"/>
    </source>
</evidence>
<dbReference type="EMBL" id="JAAPAO010001828">
    <property type="protein sequence ID" value="KAF4648747.1"/>
    <property type="molecule type" value="Genomic_DNA"/>
</dbReference>
<dbReference type="AlphaFoldDB" id="A0A7J6KNS9"/>
<gene>
    <name evidence="2" type="ORF">FOL47_002850</name>
</gene>
<sequence length="445" mass="49107">MSESEQEFESNTEPADSVASNEESEVDANDQEWFNRIADPKTPAPKAPASRLGRSELVEDDLPPTAVVGAKSSGAPKAKSVARPPPPPKHGRSPPATSRTSRTKIEEAASRRKSSSKAVSSSSPLADVSSRRSAAPTVLVSPPMPFRMGKSFEDPKTMPEDLDRFQSWAKSQSIGFVQAKEHCESLLPTTVERVLRWSPGAKSASSWDTWIPSVLEATQQVLGGPQLAVQFHHMSMGDKDLREFYQDVYNIGRILYPHYDDEMLNAVIRPVFVDGLTPQRVRDKMHSKLFKRPSMSSTKMLSAAQELMYEQRQDQKALARGLKRDRDTRDGDTTIDSGAAVSVIGNKLALALKEAGIKCEPTKATLAPPGSPGKKALGVMEFTLRESNSGALWSVTAYVGEWKEPYDELLLIGRKDLVSNRVVVDFGTNRFRLKSQWLPMPQTRN</sequence>
<feature type="compositionally biased region" description="Acidic residues" evidence="1">
    <location>
        <begin position="1"/>
        <end position="10"/>
    </location>
</feature>
<name>A0A7J6KNS9_PERCH</name>
<evidence type="ECO:0000313" key="3">
    <source>
        <dbReference type="Proteomes" id="UP000591131"/>
    </source>
</evidence>
<reference evidence="2 3" key="1">
    <citation type="submission" date="2020-04" db="EMBL/GenBank/DDBJ databases">
        <title>Perkinsus chesapeaki whole genome sequence.</title>
        <authorList>
            <person name="Bogema D.R."/>
        </authorList>
    </citation>
    <scope>NUCLEOTIDE SEQUENCE [LARGE SCALE GENOMIC DNA]</scope>
    <source>
        <strain evidence="2">ATCC PRA-425</strain>
    </source>
</reference>